<reference evidence="16 17" key="1">
    <citation type="journal article" date="2017" name="Nat. Ecol. Evol.">
        <title>Scallop genome provides insights into evolution of bilaterian karyotype and development.</title>
        <authorList>
            <person name="Wang S."/>
            <person name="Zhang J."/>
            <person name="Jiao W."/>
            <person name="Li J."/>
            <person name="Xun X."/>
            <person name="Sun Y."/>
            <person name="Guo X."/>
            <person name="Huan P."/>
            <person name="Dong B."/>
            <person name="Zhang L."/>
            <person name="Hu X."/>
            <person name="Sun X."/>
            <person name="Wang J."/>
            <person name="Zhao C."/>
            <person name="Wang Y."/>
            <person name="Wang D."/>
            <person name="Huang X."/>
            <person name="Wang R."/>
            <person name="Lv J."/>
            <person name="Li Y."/>
            <person name="Zhang Z."/>
            <person name="Liu B."/>
            <person name="Lu W."/>
            <person name="Hui Y."/>
            <person name="Liang J."/>
            <person name="Zhou Z."/>
            <person name="Hou R."/>
            <person name="Li X."/>
            <person name="Liu Y."/>
            <person name="Li H."/>
            <person name="Ning X."/>
            <person name="Lin Y."/>
            <person name="Zhao L."/>
            <person name="Xing Q."/>
            <person name="Dou J."/>
            <person name="Li Y."/>
            <person name="Mao J."/>
            <person name="Guo H."/>
            <person name="Dou H."/>
            <person name="Li T."/>
            <person name="Mu C."/>
            <person name="Jiang W."/>
            <person name="Fu Q."/>
            <person name="Fu X."/>
            <person name="Miao Y."/>
            <person name="Liu J."/>
            <person name="Yu Q."/>
            <person name="Li R."/>
            <person name="Liao H."/>
            <person name="Li X."/>
            <person name="Kong Y."/>
            <person name="Jiang Z."/>
            <person name="Chourrout D."/>
            <person name="Li R."/>
            <person name="Bao Z."/>
        </authorList>
    </citation>
    <scope>NUCLEOTIDE SEQUENCE [LARGE SCALE GENOMIC DNA]</scope>
    <source>
        <strain evidence="16 17">PY_sf001</strain>
    </source>
</reference>
<accession>A0A210PUU8</accession>
<evidence type="ECO:0000256" key="5">
    <source>
        <dbReference type="ARBA" id="ARBA00022833"/>
    </source>
</evidence>
<dbReference type="GO" id="GO:0005634">
    <property type="term" value="C:nucleus"/>
    <property type="evidence" value="ECO:0007669"/>
    <property type="project" value="UniProtKB-SubCell"/>
</dbReference>
<dbReference type="GO" id="GO:0003700">
    <property type="term" value="F:DNA-binding transcription factor activity"/>
    <property type="evidence" value="ECO:0007669"/>
    <property type="project" value="InterPro"/>
</dbReference>
<feature type="compositionally biased region" description="Low complexity" evidence="13">
    <location>
        <begin position="124"/>
        <end position="138"/>
    </location>
</feature>
<keyword evidence="6 12" id="KW-0805">Transcription regulation</keyword>
<feature type="region of interest" description="Disordered" evidence="13">
    <location>
        <begin position="505"/>
        <end position="549"/>
    </location>
</feature>
<dbReference type="CDD" id="cd07068">
    <property type="entry name" value="NR_LBD_ER_like"/>
    <property type="match status" value="1"/>
</dbReference>
<dbReference type="AlphaFoldDB" id="A0A210PUU8"/>
<dbReference type="SMART" id="SM00430">
    <property type="entry name" value="HOLI"/>
    <property type="match status" value="1"/>
</dbReference>
<evidence type="ECO:0000256" key="1">
    <source>
        <dbReference type="ARBA" id="ARBA00005413"/>
    </source>
</evidence>
<dbReference type="GO" id="GO:0043565">
    <property type="term" value="F:sequence-specific DNA binding"/>
    <property type="evidence" value="ECO:0007669"/>
    <property type="project" value="InterPro"/>
</dbReference>
<evidence type="ECO:0000313" key="17">
    <source>
        <dbReference type="Proteomes" id="UP000242188"/>
    </source>
</evidence>
<dbReference type="SUPFAM" id="SSF57716">
    <property type="entry name" value="Glucocorticoid receptor-like (DNA-binding domain)"/>
    <property type="match status" value="1"/>
</dbReference>
<dbReference type="InterPro" id="IPR035500">
    <property type="entry name" value="NHR-like_dom_sf"/>
</dbReference>
<dbReference type="STRING" id="6573.A0A210PUU8"/>
<dbReference type="Gene3D" id="3.30.50.10">
    <property type="entry name" value="Erythroid Transcription Factor GATA-1, subunit A"/>
    <property type="match status" value="1"/>
</dbReference>
<feature type="compositionally biased region" description="Basic and acidic residues" evidence="13">
    <location>
        <begin position="23"/>
        <end position="34"/>
    </location>
</feature>
<keyword evidence="7" id="KW-0446">Lipid-binding</keyword>
<feature type="compositionally biased region" description="Polar residues" evidence="13">
    <location>
        <begin position="10"/>
        <end position="22"/>
    </location>
</feature>
<dbReference type="OrthoDB" id="5799427at2759"/>
<feature type="compositionally biased region" description="Polar residues" evidence="13">
    <location>
        <begin position="528"/>
        <end position="549"/>
    </location>
</feature>
<gene>
    <name evidence="16" type="ORF">KP79_PYT02275</name>
</gene>
<dbReference type="Pfam" id="PF00105">
    <property type="entry name" value="zf-C4"/>
    <property type="match status" value="1"/>
</dbReference>
<dbReference type="Gene3D" id="1.10.565.10">
    <property type="entry name" value="Retinoid X Receptor"/>
    <property type="match status" value="1"/>
</dbReference>
<keyword evidence="17" id="KW-1185">Reference proteome</keyword>
<evidence type="ECO:0000256" key="4">
    <source>
        <dbReference type="ARBA" id="ARBA00022771"/>
    </source>
</evidence>
<evidence type="ECO:0000256" key="9">
    <source>
        <dbReference type="ARBA" id="ARBA00023163"/>
    </source>
</evidence>
<evidence type="ECO:0000256" key="7">
    <source>
        <dbReference type="ARBA" id="ARBA00023121"/>
    </source>
</evidence>
<dbReference type="PROSITE" id="PS00031">
    <property type="entry name" value="NUCLEAR_REC_DBD_1"/>
    <property type="match status" value="1"/>
</dbReference>
<evidence type="ECO:0000259" key="15">
    <source>
        <dbReference type="PROSITE" id="PS51843"/>
    </source>
</evidence>
<dbReference type="PRINTS" id="PR00047">
    <property type="entry name" value="STROIDFINGER"/>
</dbReference>
<dbReference type="InterPro" id="IPR050200">
    <property type="entry name" value="Nuclear_hormone_rcpt_NR3"/>
</dbReference>
<dbReference type="InterPro" id="IPR000536">
    <property type="entry name" value="Nucl_hrmn_rcpt_lig-bd"/>
</dbReference>
<evidence type="ECO:0000256" key="13">
    <source>
        <dbReference type="SAM" id="MobiDB-lite"/>
    </source>
</evidence>
<protein>
    <submittedName>
        <fullName evidence="16">Estrogen receptor</fullName>
    </submittedName>
</protein>
<evidence type="ECO:0000313" key="16">
    <source>
        <dbReference type="EMBL" id="OWF40232.1"/>
    </source>
</evidence>
<evidence type="ECO:0000256" key="12">
    <source>
        <dbReference type="RuleBase" id="RU004334"/>
    </source>
</evidence>
<keyword evidence="8 12" id="KW-0238">DNA-binding</keyword>
<evidence type="ECO:0000256" key="10">
    <source>
        <dbReference type="ARBA" id="ARBA00023170"/>
    </source>
</evidence>
<keyword evidence="10 12" id="KW-0675">Receptor</keyword>
<dbReference type="SMART" id="SM00399">
    <property type="entry name" value="ZnF_C4"/>
    <property type="match status" value="1"/>
</dbReference>
<dbReference type="CDD" id="cd07171">
    <property type="entry name" value="NR_DBD_ER"/>
    <property type="match status" value="1"/>
</dbReference>
<feature type="region of interest" description="Disordered" evidence="13">
    <location>
        <begin position="109"/>
        <end position="195"/>
    </location>
</feature>
<keyword evidence="9 12" id="KW-0804">Transcription</keyword>
<feature type="compositionally biased region" description="Basic and acidic residues" evidence="13">
    <location>
        <begin position="140"/>
        <end position="170"/>
    </location>
</feature>
<evidence type="ECO:0000256" key="3">
    <source>
        <dbReference type="ARBA" id="ARBA00022723"/>
    </source>
</evidence>
<dbReference type="Pfam" id="PF00104">
    <property type="entry name" value="Hormone_recep"/>
    <property type="match status" value="1"/>
</dbReference>
<dbReference type="PROSITE" id="PS51843">
    <property type="entry name" value="NR_LBD"/>
    <property type="match status" value="1"/>
</dbReference>
<feature type="domain" description="Nuclear receptor" evidence="14">
    <location>
        <begin position="432"/>
        <end position="507"/>
    </location>
</feature>
<organism evidence="16 17">
    <name type="scientific">Mizuhopecten yessoensis</name>
    <name type="common">Japanese scallop</name>
    <name type="synonym">Patinopecten yessoensis</name>
    <dbReference type="NCBI Taxonomy" id="6573"/>
    <lineage>
        <taxon>Eukaryota</taxon>
        <taxon>Metazoa</taxon>
        <taxon>Spiralia</taxon>
        <taxon>Lophotrochozoa</taxon>
        <taxon>Mollusca</taxon>
        <taxon>Bivalvia</taxon>
        <taxon>Autobranchia</taxon>
        <taxon>Pteriomorphia</taxon>
        <taxon>Pectinida</taxon>
        <taxon>Pectinoidea</taxon>
        <taxon>Pectinidae</taxon>
        <taxon>Mizuhopecten</taxon>
    </lineage>
</organism>
<keyword evidence="5 12" id="KW-0862">Zinc</keyword>
<dbReference type="PROSITE" id="PS51030">
    <property type="entry name" value="NUCLEAR_REC_DBD_2"/>
    <property type="match status" value="1"/>
</dbReference>
<dbReference type="PANTHER" id="PTHR48092">
    <property type="entry name" value="KNIRPS-RELATED PROTEIN-RELATED"/>
    <property type="match status" value="1"/>
</dbReference>
<feature type="region of interest" description="Disordered" evidence="13">
    <location>
        <begin position="1"/>
        <end position="92"/>
    </location>
</feature>
<dbReference type="InterPro" id="IPR001723">
    <property type="entry name" value="Nuclear_hrmn_rcpt"/>
</dbReference>
<dbReference type="FunFam" id="3.30.50.10:FF:000139">
    <property type="entry name" value="Estrogen receptor beta a variant b"/>
    <property type="match status" value="1"/>
</dbReference>
<keyword evidence="3 12" id="KW-0479">Metal-binding</keyword>
<dbReference type="PRINTS" id="PR00398">
    <property type="entry name" value="STRDHORMONER"/>
</dbReference>
<comment type="subcellular location">
    <subcellularLocation>
        <location evidence="12">Nucleus</location>
    </subcellularLocation>
</comment>
<evidence type="ECO:0000256" key="11">
    <source>
        <dbReference type="ARBA" id="ARBA00023242"/>
    </source>
</evidence>
<proteinExistence type="inferred from homology"/>
<dbReference type="InterPro" id="IPR013088">
    <property type="entry name" value="Znf_NHR/GATA"/>
</dbReference>
<evidence type="ECO:0000256" key="8">
    <source>
        <dbReference type="ARBA" id="ARBA00023125"/>
    </source>
</evidence>
<evidence type="ECO:0000259" key="14">
    <source>
        <dbReference type="PROSITE" id="PS51030"/>
    </source>
</evidence>
<comment type="similarity">
    <text evidence="1">Belongs to the nuclear hormone receptor family. NR3 subfamily.</text>
</comment>
<dbReference type="InterPro" id="IPR001628">
    <property type="entry name" value="Znf_hrmn_rcpt"/>
</dbReference>
<name>A0A210PUU8_MIZYE</name>
<keyword evidence="4 12" id="KW-0863">Zinc-finger</keyword>
<dbReference type="SUPFAM" id="SSF48508">
    <property type="entry name" value="Nuclear receptor ligand-binding domain"/>
    <property type="match status" value="1"/>
</dbReference>
<dbReference type="Proteomes" id="UP000242188">
    <property type="component" value="Unassembled WGS sequence"/>
</dbReference>
<feature type="domain" description="NR LBD" evidence="15">
    <location>
        <begin position="549"/>
        <end position="774"/>
    </location>
</feature>
<keyword evidence="11 12" id="KW-0539">Nucleus</keyword>
<keyword evidence="2" id="KW-0754">Steroid-binding</keyword>
<evidence type="ECO:0000256" key="2">
    <source>
        <dbReference type="ARBA" id="ARBA00022665"/>
    </source>
</evidence>
<dbReference type="GO" id="GO:0005496">
    <property type="term" value="F:steroid binding"/>
    <property type="evidence" value="ECO:0007669"/>
    <property type="project" value="UniProtKB-KW"/>
</dbReference>
<comment type="caution">
    <text evidence="16">The sequence shown here is derived from an EMBL/GenBank/DDBJ whole genome shotgun (WGS) entry which is preliminary data.</text>
</comment>
<evidence type="ECO:0000256" key="6">
    <source>
        <dbReference type="ARBA" id="ARBA00023015"/>
    </source>
</evidence>
<sequence>MPPPKKPKTGRTSIDQFLSNEEQMLRHGYVRDRSWSYSSRESTDSIRNRSGSTSGESDIRDRTNSYSGESDISRESPRQSFDFDCAPFSGENRSNGLKLLRELIIKKKDTEEQRVPGDSCGEQSPASGSASPTNSNSSEKITDVEMKSPQYKIEKVEKLDNVDKKDRKPSPEPLPPAAEKREVLTVPTLEETSKTTSKKLLNNLVASSLMTSRANGMPMATVPSYLSPYYYGHSPLISSIYTNGMDSEPRDLSRKVPKSESSVEKRYFDSLSLGLSDSNLHSYMHFNINPYSTVPEANEKQYLDARKNLVGMLKEPRFSSSGHVGYPTPPAEKDVTFGGAFPFFVNGYDLNRDSLDKMTPKDEHTGVGGMMSPGNYLSVSHLMPHSSHVPSSTTSDMRDHEGSLLPLLDASMSYAGSRKFKQHASPSGPNTNKLCQVCNDNASGFHYGVWSCEGCKAFFKRSIQGPVDYVCPATNTCTIDKHRRKSCQACRLRKCYEVGMNKGSQRKDRKSCLGMGKQTTKRSRADSMDNTVNSTSGSPNPAKSPRRSQTSTILDVLAKAYLPTIESFHNHSAPPTKVHLLNSLTKLSERELVHLINWAKNVPGYTDLSLSDQVHLIECCWMELLLLNCAYRSMDHGGKRLAFASDLILERPHWETVGMSEIFEQVAAVSEQMVQCHLHKDELLLLQATVLVNAEVRKLASCSKIYEMRQSILDALVDTAQKYHPDNLRHVPSILLLLTHLRQAGERGIAYFQKLKNEETVYFCDLLKEMLDAQDYSEKRTGNEGE</sequence>
<dbReference type="GO" id="GO:0008270">
    <property type="term" value="F:zinc ion binding"/>
    <property type="evidence" value="ECO:0007669"/>
    <property type="project" value="UniProtKB-KW"/>
</dbReference>
<dbReference type="EMBL" id="NEDP02005478">
    <property type="protein sequence ID" value="OWF40232.1"/>
    <property type="molecule type" value="Genomic_DNA"/>
</dbReference>